<dbReference type="EMBL" id="VWMU01000564">
    <property type="protein sequence ID" value="KAA3700718.1"/>
    <property type="molecule type" value="Genomic_DNA"/>
</dbReference>
<protein>
    <submittedName>
        <fullName evidence="1">Phage prohead protein</fullName>
    </submittedName>
</protein>
<accession>A0A641M9S7</accession>
<dbReference type="AlphaFoldDB" id="A0A641M9S7"/>
<gene>
    <name evidence="1" type="ORF">F3F94_21845</name>
</gene>
<sequence>MDKELKSLQLKTKANDVDEEKGIVTIAVNGIGVEDSQKETSASGSFNKTINEFFLKRGKHLLDHDKTKLIGCPIEAKEENYNLVVVSKMNLNKQIAKETFEDYKLSA</sequence>
<name>A0A641M9S7_9BACE</name>
<proteinExistence type="predicted"/>
<reference evidence="1" key="1">
    <citation type="journal article" date="2019" name="Nat. Med.">
        <title>A library of human gut bacterial isolates paired with longitudinal multiomics data enables mechanistic microbiome research.</title>
        <authorList>
            <person name="Poyet M."/>
            <person name="Groussin M."/>
            <person name="Gibbons S.M."/>
            <person name="Avila-Pacheco J."/>
            <person name="Jiang X."/>
            <person name="Kearney S.M."/>
            <person name="Perrotta A.R."/>
            <person name="Berdy B."/>
            <person name="Zhao S."/>
            <person name="Lieberman T.D."/>
            <person name="Swanson P.K."/>
            <person name="Smith M."/>
            <person name="Roesemann S."/>
            <person name="Alexander J.E."/>
            <person name="Rich S.A."/>
            <person name="Livny J."/>
            <person name="Vlamakis H."/>
            <person name="Clish C."/>
            <person name="Bullock K."/>
            <person name="Deik A."/>
            <person name="Scott J."/>
            <person name="Pierce K.A."/>
            <person name="Xavier R.J."/>
            <person name="Alm E.J."/>
        </authorList>
    </citation>
    <scope>NUCLEOTIDE SEQUENCE</scope>
    <source>
        <strain evidence="1">BIOML-A21</strain>
    </source>
</reference>
<feature type="non-terminal residue" evidence="1">
    <location>
        <position position="107"/>
    </location>
</feature>
<evidence type="ECO:0000313" key="1">
    <source>
        <dbReference type="EMBL" id="KAA3700718.1"/>
    </source>
</evidence>
<organism evidence="1">
    <name type="scientific">Bacteroides salyersiae</name>
    <dbReference type="NCBI Taxonomy" id="291644"/>
    <lineage>
        <taxon>Bacteria</taxon>
        <taxon>Pseudomonadati</taxon>
        <taxon>Bacteroidota</taxon>
        <taxon>Bacteroidia</taxon>
        <taxon>Bacteroidales</taxon>
        <taxon>Bacteroidaceae</taxon>
        <taxon>Bacteroides</taxon>
    </lineage>
</organism>
<comment type="caution">
    <text evidence="1">The sequence shown here is derived from an EMBL/GenBank/DDBJ whole genome shotgun (WGS) entry which is preliminary data.</text>
</comment>